<keyword evidence="3" id="KW-1185">Reference proteome</keyword>
<dbReference type="PANTHER" id="PTHR43415">
    <property type="entry name" value="SPERMIDINE N(1)-ACETYLTRANSFERASE"/>
    <property type="match status" value="1"/>
</dbReference>
<dbReference type="OrthoDB" id="9799321at2"/>
<reference evidence="2 3" key="1">
    <citation type="submission" date="2016-10" db="EMBL/GenBank/DDBJ databases">
        <authorList>
            <person name="de Groot N.N."/>
        </authorList>
    </citation>
    <scope>NUCLEOTIDE SEQUENCE [LARGE SCALE GENOMIC DNA]</scope>
    <source>
        <strain evidence="2 3">DSM 28129</strain>
    </source>
</reference>
<evidence type="ECO:0000259" key="1">
    <source>
        <dbReference type="PROSITE" id="PS51186"/>
    </source>
</evidence>
<organism evidence="2 3">
    <name type="scientific">Fontibacillus panacisegetis</name>
    <dbReference type="NCBI Taxonomy" id="670482"/>
    <lineage>
        <taxon>Bacteria</taxon>
        <taxon>Bacillati</taxon>
        <taxon>Bacillota</taxon>
        <taxon>Bacilli</taxon>
        <taxon>Bacillales</taxon>
        <taxon>Paenibacillaceae</taxon>
        <taxon>Fontibacillus</taxon>
    </lineage>
</organism>
<dbReference type="InterPro" id="IPR016181">
    <property type="entry name" value="Acyl_CoA_acyltransferase"/>
</dbReference>
<dbReference type="AlphaFoldDB" id="A0A1G7E833"/>
<protein>
    <submittedName>
        <fullName evidence="2">Protein N-acetyltransferase, RimJ/RimL family</fullName>
    </submittedName>
</protein>
<dbReference type="Proteomes" id="UP000198972">
    <property type="component" value="Unassembled WGS sequence"/>
</dbReference>
<evidence type="ECO:0000313" key="2">
    <source>
        <dbReference type="EMBL" id="SDE59874.1"/>
    </source>
</evidence>
<dbReference type="RefSeq" id="WP_091225799.1">
    <property type="nucleotide sequence ID" value="NZ_FNBG01000001.1"/>
</dbReference>
<dbReference type="EMBL" id="FNBG01000001">
    <property type="protein sequence ID" value="SDE59874.1"/>
    <property type="molecule type" value="Genomic_DNA"/>
</dbReference>
<dbReference type="GO" id="GO:0016747">
    <property type="term" value="F:acyltransferase activity, transferring groups other than amino-acyl groups"/>
    <property type="evidence" value="ECO:0007669"/>
    <property type="project" value="InterPro"/>
</dbReference>
<feature type="domain" description="N-acetyltransferase" evidence="1">
    <location>
        <begin position="3"/>
        <end position="163"/>
    </location>
</feature>
<proteinExistence type="predicted"/>
<name>A0A1G7E833_9BACL</name>
<dbReference type="SUPFAM" id="SSF55729">
    <property type="entry name" value="Acyl-CoA N-acyltransferases (Nat)"/>
    <property type="match status" value="1"/>
</dbReference>
<evidence type="ECO:0000313" key="3">
    <source>
        <dbReference type="Proteomes" id="UP000198972"/>
    </source>
</evidence>
<gene>
    <name evidence="2" type="ORF">SAMN04488542_10192</name>
</gene>
<dbReference type="PANTHER" id="PTHR43415:SF3">
    <property type="entry name" value="GNAT-FAMILY ACETYLTRANSFERASE"/>
    <property type="match status" value="1"/>
</dbReference>
<accession>A0A1G7E833</accession>
<sequence length="180" mass="21076">MEIDLNPYVDEAGELITLLTGEFWPFHGITILTEDSVREQISQGRYHSDEEKKTFWIMNEVGAKIGIIRVFELEDPTPMFDIRISTQHRGCGYGNHAIRKLAEYVFNNYDHVIRLEGHTRADNYAMRTTFHHAGFVKEAVHRKSWPSEDGKLHDSIGYAILREDWMENKTTPIDWEDFPY</sequence>
<dbReference type="Pfam" id="PF13302">
    <property type="entry name" value="Acetyltransf_3"/>
    <property type="match status" value="1"/>
</dbReference>
<dbReference type="InterPro" id="IPR000182">
    <property type="entry name" value="GNAT_dom"/>
</dbReference>
<dbReference type="STRING" id="670482.SAMN04488542_10192"/>
<keyword evidence="2" id="KW-0808">Transferase</keyword>
<dbReference type="PROSITE" id="PS51186">
    <property type="entry name" value="GNAT"/>
    <property type="match status" value="1"/>
</dbReference>
<dbReference type="Gene3D" id="3.40.630.30">
    <property type="match status" value="1"/>
</dbReference>